<evidence type="ECO:0000256" key="1">
    <source>
        <dbReference type="SAM" id="MobiDB-lite"/>
    </source>
</evidence>
<evidence type="ECO:0000313" key="2">
    <source>
        <dbReference type="EMBL" id="KAL2331726.1"/>
    </source>
</evidence>
<dbReference type="AlphaFoldDB" id="A0ABD1M7K8"/>
<dbReference type="InterPro" id="IPR034565">
    <property type="entry name" value="Put_cell_wall"/>
</dbReference>
<accession>A0ABD1M7K8</accession>
<evidence type="ECO:0000313" key="3">
    <source>
        <dbReference type="Proteomes" id="UP001603857"/>
    </source>
</evidence>
<keyword evidence="3" id="KW-1185">Reference proteome</keyword>
<dbReference type="Proteomes" id="UP001603857">
    <property type="component" value="Unassembled WGS sequence"/>
</dbReference>
<organism evidence="2 3">
    <name type="scientific">Flemingia macrophylla</name>
    <dbReference type="NCBI Taxonomy" id="520843"/>
    <lineage>
        <taxon>Eukaryota</taxon>
        <taxon>Viridiplantae</taxon>
        <taxon>Streptophyta</taxon>
        <taxon>Embryophyta</taxon>
        <taxon>Tracheophyta</taxon>
        <taxon>Spermatophyta</taxon>
        <taxon>Magnoliopsida</taxon>
        <taxon>eudicotyledons</taxon>
        <taxon>Gunneridae</taxon>
        <taxon>Pentapetalae</taxon>
        <taxon>rosids</taxon>
        <taxon>fabids</taxon>
        <taxon>Fabales</taxon>
        <taxon>Fabaceae</taxon>
        <taxon>Papilionoideae</taxon>
        <taxon>50 kb inversion clade</taxon>
        <taxon>NPAAA clade</taxon>
        <taxon>indigoferoid/millettioid clade</taxon>
        <taxon>Phaseoleae</taxon>
        <taxon>Flemingia</taxon>
    </lineage>
</organism>
<dbReference type="PANTHER" id="PTHR36733">
    <property type="entry name" value="CELL WALL PROTEIN-RELATED"/>
    <property type="match status" value="1"/>
</dbReference>
<feature type="region of interest" description="Disordered" evidence="1">
    <location>
        <begin position="110"/>
        <end position="130"/>
    </location>
</feature>
<gene>
    <name evidence="2" type="ORF">Fmac_019307</name>
</gene>
<name>A0ABD1M7K8_9FABA</name>
<feature type="region of interest" description="Disordered" evidence="1">
    <location>
        <begin position="74"/>
        <end position="94"/>
    </location>
</feature>
<sequence>MHAFHLQVFNTKRISVKISSQNGLQTLNPICQVVAGSHISPRNSNAQAKKEPQLFSSSDGSIYIPGIGRVGYPPFSGFTPQNPNTGASGGIGSGSAGGVSVPNPVFGVQSPGFDFPSPGSGGGLQVPVHS</sequence>
<dbReference type="EMBL" id="JBGMDY010000006">
    <property type="protein sequence ID" value="KAL2331726.1"/>
    <property type="molecule type" value="Genomic_DNA"/>
</dbReference>
<dbReference type="PANTHER" id="PTHR36733:SF1">
    <property type="entry name" value="CELL WALL PROTEIN-RELATED"/>
    <property type="match status" value="1"/>
</dbReference>
<protein>
    <submittedName>
        <fullName evidence="2">Uncharacterized protein</fullName>
    </submittedName>
</protein>
<comment type="caution">
    <text evidence="2">The sequence shown here is derived from an EMBL/GenBank/DDBJ whole genome shotgun (WGS) entry which is preliminary data.</text>
</comment>
<proteinExistence type="predicted"/>
<reference evidence="2 3" key="1">
    <citation type="submission" date="2024-08" db="EMBL/GenBank/DDBJ databases">
        <title>Insights into the chromosomal genome structure of Flemingia macrophylla.</title>
        <authorList>
            <person name="Ding Y."/>
            <person name="Zhao Y."/>
            <person name="Bi W."/>
            <person name="Wu M."/>
            <person name="Zhao G."/>
            <person name="Gong Y."/>
            <person name="Li W."/>
            <person name="Zhang P."/>
        </authorList>
    </citation>
    <scope>NUCLEOTIDE SEQUENCE [LARGE SCALE GENOMIC DNA]</scope>
    <source>
        <strain evidence="2">DYQJB</strain>
        <tissue evidence="2">Leaf</tissue>
    </source>
</reference>